<comment type="caution">
    <text evidence="2">The sequence shown here is derived from an EMBL/GenBank/DDBJ whole genome shotgun (WGS) entry which is preliminary data.</text>
</comment>
<sequence length="98" mass="11077">MHFGSTSSGSWIGHGGARWVGWLLVWVGSQGGVGEMGHEWCGVDELWGWTSCRRGTPWGIRPRPLEAMLLWSCCRRRRGRSAGSEIDAGHYRMKWAQF</sequence>
<proteinExistence type="predicted"/>
<name>A0AAD6S8Z7_9AGAR</name>
<evidence type="ECO:0000256" key="1">
    <source>
        <dbReference type="SAM" id="SignalP"/>
    </source>
</evidence>
<dbReference type="AlphaFoldDB" id="A0AAD6S8Z7"/>
<keyword evidence="1" id="KW-0732">Signal</keyword>
<feature type="signal peptide" evidence="1">
    <location>
        <begin position="1"/>
        <end position="34"/>
    </location>
</feature>
<evidence type="ECO:0008006" key="4">
    <source>
        <dbReference type="Google" id="ProtNLM"/>
    </source>
</evidence>
<keyword evidence="3" id="KW-1185">Reference proteome</keyword>
<evidence type="ECO:0000313" key="3">
    <source>
        <dbReference type="Proteomes" id="UP001218188"/>
    </source>
</evidence>
<accession>A0AAD6S8Z7</accession>
<organism evidence="2 3">
    <name type="scientific">Mycena alexandri</name>
    <dbReference type="NCBI Taxonomy" id="1745969"/>
    <lineage>
        <taxon>Eukaryota</taxon>
        <taxon>Fungi</taxon>
        <taxon>Dikarya</taxon>
        <taxon>Basidiomycota</taxon>
        <taxon>Agaricomycotina</taxon>
        <taxon>Agaricomycetes</taxon>
        <taxon>Agaricomycetidae</taxon>
        <taxon>Agaricales</taxon>
        <taxon>Marasmiineae</taxon>
        <taxon>Mycenaceae</taxon>
        <taxon>Mycena</taxon>
    </lineage>
</organism>
<protein>
    <recommendedName>
        <fullName evidence="4">Secreted protein</fullName>
    </recommendedName>
</protein>
<gene>
    <name evidence="2" type="ORF">C8F04DRAFT_191530</name>
</gene>
<dbReference type="Proteomes" id="UP001218188">
    <property type="component" value="Unassembled WGS sequence"/>
</dbReference>
<evidence type="ECO:0000313" key="2">
    <source>
        <dbReference type="EMBL" id="KAJ7023099.1"/>
    </source>
</evidence>
<reference evidence="2" key="1">
    <citation type="submission" date="2023-03" db="EMBL/GenBank/DDBJ databases">
        <title>Massive genome expansion in bonnet fungi (Mycena s.s.) driven by repeated elements and novel gene families across ecological guilds.</title>
        <authorList>
            <consortium name="Lawrence Berkeley National Laboratory"/>
            <person name="Harder C.B."/>
            <person name="Miyauchi S."/>
            <person name="Viragh M."/>
            <person name="Kuo A."/>
            <person name="Thoen E."/>
            <person name="Andreopoulos B."/>
            <person name="Lu D."/>
            <person name="Skrede I."/>
            <person name="Drula E."/>
            <person name="Henrissat B."/>
            <person name="Morin E."/>
            <person name="Kohler A."/>
            <person name="Barry K."/>
            <person name="LaButti K."/>
            <person name="Morin E."/>
            <person name="Salamov A."/>
            <person name="Lipzen A."/>
            <person name="Mereny Z."/>
            <person name="Hegedus B."/>
            <person name="Baldrian P."/>
            <person name="Stursova M."/>
            <person name="Weitz H."/>
            <person name="Taylor A."/>
            <person name="Grigoriev I.V."/>
            <person name="Nagy L.G."/>
            <person name="Martin F."/>
            <person name="Kauserud H."/>
        </authorList>
    </citation>
    <scope>NUCLEOTIDE SEQUENCE</scope>
    <source>
        <strain evidence="2">CBHHK200</strain>
    </source>
</reference>
<feature type="chain" id="PRO_5041980117" description="Secreted protein" evidence="1">
    <location>
        <begin position="35"/>
        <end position="98"/>
    </location>
</feature>
<dbReference type="EMBL" id="JARJCM010000194">
    <property type="protein sequence ID" value="KAJ7023099.1"/>
    <property type="molecule type" value="Genomic_DNA"/>
</dbReference>